<proteinExistence type="predicted"/>
<feature type="transmembrane region" description="Helical" evidence="1">
    <location>
        <begin position="12"/>
        <end position="33"/>
    </location>
</feature>
<gene>
    <name evidence="2" type="ORF">G5B42_07420</name>
</gene>
<evidence type="ECO:0000313" key="2">
    <source>
        <dbReference type="EMBL" id="MBA2133372.1"/>
    </source>
</evidence>
<keyword evidence="1" id="KW-0472">Membrane</keyword>
<accession>A0A8J6I338</accession>
<dbReference type="Proteomes" id="UP000657177">
    <property type="component" value="Unassembled WGS sequence"/>
</dbReference>
<sequence length="366" mass="41763">MNEGRKQKGSAELMVVWVIMMITALLFATESLLEVKRVAGQQFLKEEELRRGGDEVFSLVLHWLHTVDGAYDTPAERVFPEERLAEAGYPGATVELWDEGSRFNPNNATKALLDEYFAATPRLRQAVTEELFGWAAGPTETLARKNYFLTKSELKALGKTAVEDALLDQCTIYGPAAFHLLDGEVFLSLLYRAGLDLTITAEERIINNFNEKRSTFVNTTDVARLLAALQLEFLPSPEEMGELVTGEGIVNPNYASRHYVETVLSWLFGRVELYDFEEYRVANPFTNRESFVNYLRMVYNREIDAEKVWLCFNLKTRIWGVRIILPEEEGGKELQISAVLERIPGRDRSDFFFKVLSYQSVIVRSE</sequence>
<organism evidence="2 3">
    <name type="scientific">Capillibacterium thermochitinicola</name>
    <dbReference type="NCBI Taxonomy" id="2699427"/>
    <lineage>
        <taxon>Bacteria</taxon>
        <taxon>Bacillati</taxon>
        <taxon>Bacillota</taxon>
        <taxon>Capillibacterium</taxon>
    </lineage>
</organism>
<keyword evidence="1" id="KW-1133">Transmembrane helix</keyword>
<reference evidence="2" key="1">
    <citation type="submission" date="2020-06" db="EMBL/GenBank/DDBJ databases">
        <title>Novel chitinolytic bacterium.</title>
        <authorList>
            <person name="Ungkulpasvich U."/>
            <person name="Kosugi A."/>
            <person name="Uke A."/>
        </authorList>
    </citation>
    <scope>NUCLEOTIDE SEQUENCE</scope>
    <source>
        <strain evidence="2">UUS1-1</strain>
    </source>
</reference>
<comment type="caution">
    <text evidence="2">The sequence shown here is derived from an EMBL/GenBank/DDBJ whole genome shotgun (WGS) entry which is preliminary data.</text>
</comment>
<evidence type="ECO:0000313" key="3">
    <source>
        <dbReference type="Proteomes" id="UP000657177"/>
    </source>
</evidence>
<dbReference type="RefSeq" id="WP_181339841.1">
    <property type="nucleotide sequence ID" value="NZ_JAAKDE010000014.1"/>
</dbReference>
<name>A0A8J6I338_9FIRM</name>
<dbReference type="AlphaFoldDB" id="A0A8J6I338"/>
<evidence type="ECO:0000256" key="1">
    <source>
        <dbReference type="SAM" id="Phobius"/>
    </source>
</evidence>
<protein>
    <submittedName>
        <fullName evidence="2">Uncharacterized protein</fullName>
    </submittedName>
</protein>
<keyword evidence="1" id="KW-0812">Transmembrane</keyword>
<dbReference type="EMBL" id="JAAKDE010000014">
    <property type="protein sequence ID" value="MBA2133372.1"/>
    <property type="molecule type" value="Genomic_DNA"/>
</dbReference>
<keyword evidence="3" id="KW-1185">Reference proteome</keyword>